<evidence type="ECO:0000259" key="2">
    <source>
        <dbReference type="Pfam" id="PF05448"/>
    </source>
</evidence>
<organism evidence="3 4">
    <name type="scientific">Cellulosimicrobium arenosum</name>
    <dbReference type="NCBI Taxonomy" id="2708133"/>
    <lineage>
        <taxon>Bacteria</taxon>
        <taxon>Bacillati</taxon>
        <taxon>Actinomycetota</taxon>
        <taxon>Actinomycetes</taxon>
        <taxon>Micrococcales</taxon>
        <taxon>Promicromonosporaceae</taxon>
        <taxon>Cellulosimicrobium</taxon>
    </lineage>
</organism>
<evidence type="ECO:0000313" key="4">
    <source>
        <dbReference type="Proteomes" id="UP000610846"/>
    </source>
</evidence>
<dbReference type="PANTHER" id="PTHR40111:SF1">
    <property type="entry name" value="CEPHALOSPORIN-C DEACETYLASE"/>
    <property type="match status" value="1"/>
</dbReference>
<comment type="caution">
    <text evidence="3">The sequence shown here is derived from an EMBL/GenBank/DDBJ whole genome shotgun (WGS) entry which is preliminary data.</text>
</comment>
<proteinExistence type="predicted"/>
<dbReference type="Pfam" id="PF05448">
    <property type="entry name" value="AXE1"/>
    <property type="match status" value="1"/>
</dbReference>
<keyword evidence="4" id="KW-1185">Reference proteome</keyword>
<dbReference type="GO" id="GO:0052689">
    <property type="term" value="F:carboxylic ester hydrolase activity"/>
    <property type="evidence" value="ECO:0007669"/>
    <property type="project" value="TreeGrafter"/>
</dbReference>
<gene>
    <name evidence="3" type="ORF">IF651_07940</name>
</gene>
<feature type="binding site" evidence="1">
    <location>
        <position position="104"/>
    </location>
    <ligand>
        <name>substrate</name>
    </ligand>
</feature>
<feature type="domain" description="Acetyl xylan esterase" evidence="2">
    <location>
        <begin position="1"/>
        <end position="300"/>
    </location>
</feature>
<name>A0A927G8N3_9MICO</name>
<dbReference type="InterPro" id="IPR039069">
    <property type="entry name" value="CE7"/>
</dbReference>
<reference evidence="3" key="2">
    <citation type="submission" date="2020-09" db="EMBL/GenBank/DDBJ databases">
        <authorList>
            <person name="Yu Y."/>
        </authorList>
    </citation>
    <scope>NUCLEOTIDE SEQUENCE</scope>
    <source>
        <strain evidence="3">KCTC 49039</strain>
    </source>
</reference>
<dbReference type="PANTHER" id="PTHR40111">
    <property type="entry name" value="CEPHALOSPORIN-C DEACETYLASE"/>
    <property type="match status" value="1"/>
</dbReference>
<dbReference type="InterPro" id="IPR008391">
    <property type="entry name" value="AXE1_dom"/>
</dbReference>
<dbReference type="Proteomes" id="UP000610846">
    <property type="component" value="Unassembled WGS sequence"/>
</dbReference>
<sequence>MPLFDLPLADLEAYSPTIDEPADLDAFWTTTLAESREAGGELAETVRLERVDAGLPLVVVDDMTFPGFGGHAIKAWLVRPADAARAAVTGDGPPLPAVVEFIGYGGGRGLAHEHLTWANAGYAHLVVDTRGQGSRWGAGGGTPDPVGSGPAVPGFLTRGLADPHDHYYRRVFTDGVRAVDAIRSLPGIDPARVAVAGISQGGGIAVAVAGLADGLAAATPDVPFLSHYRRAVEITDRDPYGEITRYLAVHRGAEEEVFRTLSYVDVALLARRATAPALFSVGLMDLTCPPSTVYAAYNGWGAASAAPHGAGDTGGVTGGGTSGTVDRAIDVYRFNDHEGGQGYRFAPQLAWLRTHLPHENPHPAG</sequence>
<dbReference type="GO" id="GO:0005976">
    <property type="term" value="P:polysaccharide metabolic process"/>
    <property type="evidence" value="ECO:0007669"/>
    <property type="project" value="TreeGrafter"/>
</dbReference>
<dbReference type="InterPro" id="IPR029058">
    <property type="entry name" value="AB_hydrolase_fold"/>
</dbReference>
<dbReference type="AlphaFoldDB" id="A0A927G8N3"/>
<dbReference type="RefSeq" id="WP_191828577.1">
    <property type="nucleotide sequence ID" value="NZ_JACYHB010000005.1"/>
</dbReference>
<protein>
    <submittedName>
        <fullName evidence="3">Acetylxylan esterase</fullName>
    </submittedName>
</protein>
<dbReference type="EMBL" id="JACYHB010000005">
    <property type="protein sequence ID" value="MBD8078986.1"/>
    <property type="molecule type" value="Genomic_DNA"/>
</dbReference>
<reference evidence="3" key="1">
    <citation type="journal article" date="2018" name="Curr. Microbiol.">
        <title>Cellulosimicrobium arenosum sp. nov., Isolated from Marine Sediment Sand.</title>
        <authorList>
            <person name="Oh M."/>
            <person name="Kim J.H."/>
            <person name="Yoon J.H."/>
            <person name="Schumann P."/>
            <person name="Kim W."/>
        </authorList>
    </citation>
    <scope>NUCLEOTIDE SEQUENCE</scope>
    <source>
        <strain evidence="3">KCTC 49039</strain>
    </source>
</reference>
<evidence type="ECO:0000256" key="1">
    <source>
        <dbReference type="PIRSR" id="PIRSR639069-2"/>
    </source>
</evidence>
<accession>A0A927G8N3</accession>
<evidence type="ECO:0000313" key="3">
    <source>
        <dbReference type="EMBL" id="MBD8078986.1"/>
    </source>
</evidence>
<dbReference type="SUPFAM" id="SSF53474">
    <property type="entry name" value="alpha/beta-Hydrolases"/>
    <property type="match status" value="1"/>
</dbReference>
<dbReference type="Gene3D" id="3.40.50.1820">
    <property type="entry name" value="alpha/beta hydrolase"/>
    <property type="match status" value="1"/>
</dbReference>